<feature type="region of interest" description="Disordered" evidence="1">
    <location>
        <begin position="26"/>
        <end position="177"/>
    </location>
</feature>
<dbReference type="OrthoDB" id="10472461at2759"/>
<gene>
    <name evidence="2" type="ORF">EAH_00035370</name>
</gene>
<reference evidence="2" key="1">
    <citation type="submission" date="2013-10" db="EMBL/GenBank/DDBJ databases">
        <title>Genomic analysis of the causative agents of coccidiosis in chickens.</title>
        <authorList>
            <person name="Reid A.J."/>
            <person name="Blake D."/>
            <person name="Billington K."/>
            <person name="Browne H."/>
            <person name="Dunn M."/>
            <person name="Hung S."/>
            <person name="Kawahara F."/>
            <person name="Miranda-Saavedra D."/>
            <person name="Mourier T."/>
            <person name="Nagra H."/>
            <person name="Otto T.D."/>
            <person name="Rawlings N."/>
            <person name="Sanchez A."/>
            <person name="Sanders M."/>
            <person name="Subramaniam C."/>
            <person name="Tay Y."/>
            <person name="Dear P."/>
            <person name="Doerig C."/>
            <person name="Gruber A."/>
            <person name="Parkinson J."/>
            <person name="Shirley M."/>
            <person name="Wan K.L."/>
            <person name="Berriman M."/>
            <person name="Tomley F."/>
            <person name="Pain A."/>
        </authorList>
    </citation>
    <scope>NUCLEOTIDE SEQUENCE</scope>
    <source>
        <strain evidence="2">Houghton</strain>
    </source>
</reference>
<feature type="compositionally biased region" description="Basic and acidic residues" evidence="1">
    <location>
        <begin position="157"/>
        <end position="171"/>
    </location>
</feature>
<dbReference type="AlphaFoldDB" id="U6GSQ7"/>
<evidence type="ECO:0000313" key="3">
    <source>
        <dbReference type="Proteomes" id="UP000018050"/>
    </source>
</evidence>
<dbReference type="GeneID" id="25271607"/>
<proteinExistence type="predicted"/>
<organism evidence="2 3">
    <name type="scientific">Eimeria acervulina</name>
    <name type="common">Coccidian parasite</name>
    <dbReference type="NCBI Taxonomy" id="5801"/>
    <lineage>
        <taxon>Eukaryota</taxon>
        <taxon>Sar</taxon>
        <taxon>Alveolata</taxon>
        <taxon>Apicomplexa</taxon>
        <taxon>Conoidasida</taxon>
        <taxon>Coccidia</taxon>
        <taxon>Eucoccidiorida</taxon>
        <taxon>Eimeriorina</taxon>
        <taxon>Eimeriidae</taxon>
        <taxon>Eimeria</taxon>
    </lineage>
</organism>
<dbReference type="RefSeq" id="XP_013247564.1">
    <property type="nucleotide sequence ID" value="XM_013392110.1"/>
</dbReference>
<evidence type="ECO:0000256" key="1">
    <source>
        <dbReference type="SAM" id="MobiDB-lite"/>
    </source>
</evidence>
<dbReference type="Proteomes" id="UP000018050">
    <property type="component" value="Unassembled WGS sequence"/>
</dbReference>
<feature type="compositionally biased region" description="Low complexity" evidence="1">
    <location>
        <begin position="89"/>
        <end position="120"/>
    </location>
</feature>
<protein>
    <submittedName>
        <fullName evidence="2">Uncharacterized protein</fullName>
    </submittedName>
</protein>
<reference evidence="2" key="2">
    <citation type="submission" date="2013-10" db="EMBL/GenBank/DDBJ databases">
        <authorList>
            <person name="Aslett M."/>
        </authorList>
    </citation>
    <scope>NUCLEOTIDE SEQUENCE</scope>
    <source>
        <strain evidence="2">Houghton</strain>
    </source>
</reference>
<accession>U6GSQ7</accession>
<name>U6GSQ7_EIMAC</name>
<evidence type="ECO:0000313" key="2">
    <source>
        <dbReference type="EMBL" id="CDI83291.1"/>
    </source>
</evidence>
<keyword evidence="3" id="KW-1185">Reference proteome</keyword>
<dbReference type="EMBL" id="HG673391">
    <property type="protein sequence ID" value="CDI83291.1"/>
    <property type="molecule type" value="Genomic_DNA"/>
</dbReference>
<sequence>MSPVGLGPYPRGPPVSSLAFRDREAEWRARGPMPMNVGGPRPYDRDLRHIRKTLTLPRRPQQPRGPPGPAVDRYKSQSRSLSEDNAGERASSAGSPRLAAAAGSPGADAADKAATTAEAAAQEREGGMSSIRGDSRERGPSGSPERGPPSSLPLHSRVGDLRRRLQSKRAEPSAQQQ</sequence>
<dbReference type="VEuPathDB" id="ToxoDB:EAH_00035370"/>